<dbReference type="InterPro" id="IPR036397">
    <property type="entry name" value="RNaseH_sf"/>
</dbReference>
<dbReference type="EMBL" id="LBVU01000014">
    <property type="protein sequence ID" value="KKQ91238.1"/>
    <property type="molecule type" value="Genomic_DNA"/>
</dbReference>
<protein>
    <recommendedName>
        <fullName evidence="1">Integrase catalytic domain-containing protein</fullName>
    </recommendedName>
</protein>
<dbReference type="SUPFAM" id="SSF53098">
    <property type="entry name" value="Ribonuclease H-like"/>
    <property type="match status" value="1"/>
</dbReference>
<comment type="caution">
    <text evidence="2">The sequence shown here is derived from an EMBL/GenBank/DDBJ whole genome shotgun (WGS) entry which is preliminary data.</text>
</comment>
<accession>A0A0G0LHA1</accession>
<evidence type="ECO:0000313" key="3">
    <source>
        <dbReference type="Proteomes" id="UP000034774"/>
    </source>
</evidence>
<dbReference type="STRING" id="1618572.UT17_C0014G0006"/>
<gene>
    <name evidence="2" type="ORF">UT17_C0014G0006</name>
</gene>
<proteinExistence type="predicted"/>
<dbReference type="AlphaFoldDB" id="A0A0G0LHA1"/>
<dbReference type="InterPro" id="IPR001584">
    <property type="entry name" value="Integrase_cat-core"/>
</dbReference>
<feature type="domain" description="Integrase catalytic" evidence="1">
    <location>
        <begin position="193"/>
        <end position="375"/>
    </location>
</feature>
<sequence length="425" mass="49107">MTKRSSSQQSKHDKGVKKSADYYDNQGYKVYADISGYPTPRYLPLKLLARFVWIAHISVSVAPYEHGDQKGHISVSRKFRGIQMRDPSHVERRGRRTLYTPDVTAALKEVWNVGDEACGELLHPQIREYVLILKRDKMWRHSVEATEKLLLMSEHTVRRRVAEFEKARGVRKGLSSTNPSALKAIIPIFKGPWKDLPPGHKQIDTVAHCGDTLLGDFVYSLSAIDAAAYWSNTRAQWNKGQEATAVSMESIRYALPSPWLSAHPDTGSEFINWQVKGWCDTEGIAMSRSEPGKKNDNMYVEERNGHVVRKYFGYRRFDCPDVVPLMNQFWKVADLYQNHFKAVRRQTEKVRIGAKYVRKYEKVARTPYQRMLDHSAVDESVKEKLKTEHAMLNPLLLKREMDRLLIVVNQQQTRHDHRLCDCNSH</sequence>
<dbReference type="InterPro" id="IPR012337">
    <property type="entry name" value="RNaseH-like_sf"/>
</dbReference>
<reference evidence="2 3" key="1">
    <citation type="journal article" date="2015" name="Nature">
        <title>rRNA introns, odd ribosomes, and small enigmatic genomes across a large radiation of phyla.</title>
        <authorList>
            <person name="Brown C.T."/>
            <person name="Hug L.A."/>
            <person name="Thomas B.C."/>
            <person name="Sharon I."/>
            <person name="Castelle C.J."/>
            <person name="Singh A."/>
            <person name="Wilkins M.J."/>
            <person name="Williams K.H."/>
            <person name="Banfield J.F."/>
        </authorList>
    </citation>
    <scope>NUCLEOTIDE SEQUENCE [LARGE SCALE GENOMIC DNA]</scope>
</reference>
<dbReference type="GO" id="GO:0015074">
    <property type="term" value="P:DNA integration"/>
    <property type="evidence" value="ECO:0007669"/>
    <property type="project" value="InterPro"/>
</dbReference>
<dbReference type="GO" id="GO:0003676">
    <property type="term" value="F:nucleic acid binding"/>
    <property type="evidence" value="ECO:0007669"/>
    <property type="project" value="InterPro"/>
</dbReference>
<dbReference type="Proteomes" id="UP000034774">
    <property type="component" value="Unassembled WGS sequence"/>
</dbReference>
<name>A0A0G0LHA1_9BACT</name>
<evidence type="ECO:0000259" key="1">
    <source>
        <dbReference type="PROSITE" id="PS50994"/>
    </source>
</evidence>
<dbReference type="Gene3D" id="3.30.420.10">
    <property type="entry name" value="Ribonuclease H-like superfamily/Ribonuclease H"/>
    <property type="match status" value="1"/>
</dbReference>
<dbReference type="PROSITE" id="PS50994">
    <property type="entry name" value="INTEGRASE"/>
    <property type="match status" value="1"/>
</dbReference>
<evidence type="ECO:0000313" key="2">
    <source>
        <dbReference type="EMBL" id="KKQ91238.1"/>
    </source>
</evidence>
<organism evidence="2 3">
    <name type="scientific">Candidatus Woesebacteria bacterium GW2011_GWB1_39_10</name>
    <dbReference type="NCBI Taxonomy" id="1618572"/>
    <lineage>
        <taxon>Bacteria</taxon>
        <taxon>Candidatus Woeseibacteriota</taxon>
    </lineage>
</organism>